<keyword evidence="1" id="KW-0812">Transmembrane</keyword>
<feature type="transmembrane region" description="Helical" evidence="1">
    <location>
        <begin position="12"/>
        <end position="35"/>
    </location>
</feature>
<dbReference type="Proteomes" id="UP001226434">
    <property type="component" value="Unassembled WGS sequence"/>
</dbReference>
<sequence length="341" mass="37478">MKKLNFLQAVLFNAFVGIVIAFIFSFNPFVFAIAVNCIGITMAKVKQATGMVFFDGLAQEVWLADVLQDFYPSNHFLSAARDLSSLCDNEAINLAEVGADPDVLVNNTVWPIPYTVAADSPLKILLKTYDTTSSVVRNAVAIEQAYDQRAIYVQKHQRALLKKLGMDAAWAYGVATADSTKSNTITELNANDSFIDAVIDKQTEYADMDADTEDWIAIYTPAHMAMIAKEDKKLYKAIMAKPGDVFYGFKTYTYSKNPYYITAANAPGGVATKAGYGAAFNPAVHKKSSLFCLGSEIMVAQGGFEFFSRMKDPDYKGDIFNYQMRGVAAPLRNKHLGAIIA</sequence>
<dbReference type="EMBL" id="JASBRG010000003">
    <property type="protein sequence ID" value="MDI3319134.1"/>
    <property type="molecule type" value="Genomic_DNA"/>
</dbReference>
<gene>
    <name evidence="2" type="ORF">QJ048_05085</name>
</gene>
<keyword evidence="1" id="KW-0472">Membrane</keyword>
<evidence type="ECO:0008006" key="4">
    <source>
        <dbReference type="Google" id="ProtNLM"/>
    </source>
</evidence>
<reference evidence="2 3" key="1">
    <citation type="submission" date="2023-05" db="EMBL/GenBank/DDBJ databases">
        <title>Genome sequence of Pinibacter sp. MAH-24.</title>
        <authorList>
            <person name="Huq M.A."/>
        </authorList>
    </citation>
    <scope>NUCLEOTIDE SEQUENCE [LARGE SCALE GENOMIC DNA]</scope>
    <source>
        <strain evidence="2 3">MAH-24</strain>
    </source>
</reference>
<keyword evidence="1" id="KW-1133">Transmembrane helix</keyword>
<keyword evidence="3" id="KW-1185">Reference proteome</keyword>
<proteinExistence type="predicted"/>
<organism evidence="2 3">
    <name type="scientific">Pinibacter soli</name>
    <dbReference type="NCBI Taxonomy" id="3044211"/>
    <lineage>
        <taxon>Bacteria</taxon>
        <taxon>Pseudomonadati</taxon>
        <taxon>Bacteroidota</taxon>
        <taxon>Chitinophagia</taxon>
        <taxon>Chitinophagales</taxon>
        <taxon>Chitinophagaceae</taxon>
        <taxon>Pinibacter</taxon>
    </lineage>
</organism>
<evidence type="ECO:0000313" key="2">
    <source>
        <dbReference type="EMBL" id="MDI3319134.1"/>
    </source>
</evidence>
<evidence type="ECO:0000313" key="3">
    <source>
        <dbReference type="Proteomes" id="UP001226434"/>
    </source>
</evidence>
<accession>A0ABT6R994</accession>
<evidence type="ECO:0000256" key="1">
    <source>
        <dbReference type="SAM" id="Phobius"/>
    </source>
</evidence>
<dbReference type="RefSeq" id="WP_282333249.1">
    <property type="nucleotide sequence ID" value="NZ_JASBRG010000003.1"/>
</dbReference>
<comment type="caution">
    <text evidence="2">The sequence shown here is derived from an EMBL/GenBank/DDBJ whole genome shotgun (WGS) entry which is preliminary data.</text>
</comment>
<name>A0ABT6R994_9BACT</name>
<protein>
    <recommendedName>
        <fullName evidence="4">Major capsid protein</fullName>
    </recommendedName>
</protein>